<proteinExistence type="inferred from homology"/>
<gene>
    <name evidence="8" type="ORF">KC19_VG289000</name>
</gene>
<dbReference type="GO" id="GO:0006644">
    <property type="term" value="P:phospholipid metabolic process"/>
    <property type="evidence" value="ECO:0007669"/>
    <property type="project" value="InterPro"/>
</dbReference>
<dbReference type="Proteomes" id="UP000822688">
    <property type="component" value="Chromosome V"/>
</dbReference>
<evidence type="ECO:0000256" key="2">
    <source>
        <dbReference type="ARBA" id="ARBA00008816"/>
    </source>
</evidence>
<keyword evidence="4 6" id="KW-1133">Transmembrane helix</keyword>
<dbReference type="PANTHER" id="PTHR10165">
    <property type="entry name" value="LIPID PHOSPHATE PHOSPHATASE"/>
    <property type="match status" value="1"/>
</dbReference>
<dbReference type="EMBL" id="CM026426">
    <property type="protein sequence ID" value="KAG0574764.1"/>
    <property type="molecule type" value="Genomic_DNA"/>
</dbReference>
<keyword evidence="3 6" id="KW-0812">Transmembrane</keyword>
<evidence type="ECO:0000256" key="3">
    <source>
        <dbReference type="ARBA" id="ARBA00022692"/>
    </source>
</evidence>
<comment type="caution">
    <text evidence="8">The sequence shown here is derived from an EMBL/GenBank/DDBJ whole genome shotgun (WGS) entry which is preliminary data.</text>
</comment>
<reference evidence="8" key="1">
    <citation type="submission" date="2020-06" db="EMBL/GenBank/DDBJ databases">
        <title>WGS assembly of Ceratodon purpureus strain R40.</title>
        <authorList>
            <person name="Carey S.B."/>
            <person name="Jenkins J."/>
            <person name="Shu S."/>
            <person name="Lovell J.T."/>
            <person name="Sreedasyam A."/>
            <person name="Maumus F."/>
            <person name="Tiley G.P."/>
            <person name="Fernandez-Pozo N."/>
            <person name="Barry K."/>
            <person name="Chen C."/>
            <person name="Wang M."/>
            <person name="Lipzen A."/>
            <person name="Daum C."/>
            <person name="Saski C.A."/>
            <person name="Payton A.C."/>
            <person name="Mcbreen J.C."/>
            <person name="Conrad R.E."/>
            <person name="Kollar L.M."/>
            <person name="Olsson S."/>
            <person name="Huttunen S."/>
            <person name="Landis J.B."/>
            <person name="Wickett N.J."/>
            <person name="Johnson M.G."/>
            <person name="Rensing S.A."/>
            <person name="Grimwood J."/>
            <person name="Schmutz J."/>
            <person name="Mcdaniel S.F."/>
        </authorList>
    </citation>
    <scope>NUCLEOTIDE SEQUENCE</scope>
    <source>
        <strain evidence="8">R40</strain>
    </source>
</reference>
<feature type="domain" description="Phosphatidic acid phosphatase type 2/haloperoxidase" evidence="7">
    <location>
        <begin position="14"/>
        <end position="58"/>
    </location>
</feature>
<evidence type="ECO:0000313" key="8">
    <source>
        <dbReference type="EMBL" id="KAG0574764.1"/>
    </source>
</evidence>
<keyword evidence="5 6" id="KW-0472">Membrane</keyword>
<protein>
    <recommendedName>
        <fullName evidence="7">Phosphatidic acid phosphatase type 2/haloperoxidase domain-containing protein</fullName>
    </recommendedName>
</protein>
<dbReference type="InterPro" id="IPR000326">
    <property type="entry name" value="PAP2/HPO"/>
</dbReference>
<name>A0A8T0HUU7_CERPU</name>
<dbReference type="GO" id="GO:0046839">
    <property type="term" value="P:phospholipid dephosphorylation"/>
    <property type="evidence" value="ECO:0007669"/>
    <property type="project" value="TreeGrafter"/>
</dbReference>
<dbReference type="SUPFAM" id="SSF48317">
    <property type="entry name" value="Acid phosphatase/Vanadium-dependent haloperoxidase"/>
    <property type="match status" value="1"/>
</dbReference>
<evidence type="ECO:0000313" key="9">
    <source>
        <dbReference type="Proteomes" id="UP000822688"/>
    </source>
</evidence>
<dbReference type="GO" id="GO:0016020">
    <property type="term" value="C:membrane"/>
    <property type="evidence" value="ECO:0007669"/>
    <property type="project" value="UniProtKB-SubCell"/>
</dbReference>
<evidence type="ECO:0000256" key="5">
    <source>
        <dbReference type="ARBA" id="ARBA00023136"/>
    </source>
</evidence>
<sequence length="61" mass="6742">MYLAGKLGVFDRQGHSWKLFLVVLPILGATFVGITRVDDYWHHWTDVCAGAAIGELTVAPK</sequence>
<accession>A0A8T0HUU7</accession>
<dbReference type="InterPro" id="IPR036938">
    <property type="entry name" value="PAP2/HPO_sf"/>
</dbReference>
<comment type="subcellular location">
    <subcellularLocation>
        <location evidence="1">Membrane</location>
        <topology evidence="1">Multi-pass membrane protein</topology>
    </subcellularLocation>
</comment>
<evidence type="ECO:0000259" key="7">
    <source>
        <dbReference type="Pfam" id="PF01569"/>
    </source>
</evidence>
<comment type="similarity">
    <text evidence="2">Belongs to the PA-phosphatase related phosphoesterase family.</text>
</comment>
<dbReference type="PANTHER" id="PTHR10165:SF203">
    <property type="entry name" value="LIPID PHOSPHATE PHOSPHATASE 3, CHLOROPLASTIC-RELATED"/>
    <property type="match status" value="1"/>
</dbReference>
<dbReference type="InterPro" id="IPR043216">
    <property type="entry name" value="PAP-like"/>
</dbReference>
<dbReference type="Pfam" id="PF01569">
    <property type="entry name" value="PAP2"/>
    <property type="match status" value="1"/>
</dbReference>
<evidence type="ECO:0000256" key="1">
    <source>
        <dbReference type="ARBA" id="ARBA00004141"/>
    </source>
</evidence>
<dbReference type="GO" id="GO:0008195">
    <property type="term" value="F:phosphatidate phosphatase activity"/>
    <property type="evidence" value="ECO:0007669"/>
    <property type="project" value="TreeGrafter"/>
</dbReference>
<evidence type="ECO:0000256" key="4">
    <source>
        <dbReference type="ARBA" id="ARBA00022989"/>
    </source>
</evidence>
<evidence type="ECO:0000256" key="6">
    <source>
        <dbReference type="SAM" id="Phobius"/>
    </source>
</evidence>
<feature type="transmembrane region" description="Helical" evidence="6">
    <location>
        <begin position="15"/>
        <end position="34"/>
    </location>
</feature>
<keyword evidence="9" id="KW-1185">Reference proteome</keyword>
<dbReference type="Gene3D" id="1.20.144.10">
    <property type="entry name" value="Phosphatidic acid phosphatase type 2/haloperoxidase"/>
    <property type="match status" value="1"/>
</dbReference>
<dbReference type="AlphaFoldDB" id="A0A8T0HUU7"/>
<organism evidence="8 9">
    <name type="scientific">Ceratodon purpureus</name>
    <name type="common">Fire moss</name>
    <name type="synonym">Dicranum purpureum</name>
    <dbReference type="NCBI Taxonomy" id="3225"/>
    <lineage>
        <taxon>Eukaryota</taxon>
        <taxon>Viridiplantae</taxon>
        <taxon>Streptophyta</taxon>
        <taxon>Embryophyta</taxon>
        <taxon>Bryophyta</taxon>
        <taxon>Bryophytina</taxon>
        <taxon>Bryopsida</taxon>
        <taxon>Dicranidae</taxon>
        <taxon>Pseudoditrichales</taxon>
        <taxon>Ditrichaceae</taxon>
        <taxon>Ceratodon</taxon>
    </lineage>
</organism>